<sequence>MAISSNTPDHHFAITLIARAGYGARGIVYLLVGAVGVALTSASVAHGIKAMKTQFNRHFSLPMKIKNWAYPICRFGLVIRGLVFVIVGAFFVMAVYQLDPDEAGGITEFFNTLRSQVFESGRA</sequence>
<dbReference type="OrthoDB" id="5702018at2"/>
<feature type="transmembrane region" description="Helical" evidence="1">
    <location>
        <begin position="68"/>
        <end position="96"/>
    </location>
</feature>
<keyword evidence="1" id="KW-0812">Transmembrane</keyword>
<evidence type="ECO:0000256" key="1">
    <source>
        <dbReference type="SAM" id="Phobius"/>
    </source>
</evidence>
<dbReference type="Pfam" id="PF06724">
    <property type="entry name" value="DUF1206"/>
    <property type="match status" value="1"/>
</dbReference>
<proteinExistence type="predicted"/>
<evidence type="ECO:0000259" key="2">
    <source>
        <dbReference type="Pfam" id="PF06724"/>
    </source>
</evidence>
<keyword evidence="1" id="KW-1133">Transmembrane helix</keyword>
<feature type="domain" description="DUF1206" evidence="2">
    <location>
        <begin position="75"/>
        <end position="118"/>
    </location>
</feature>
<dbReference type="AlphaFoldDB" id="A0A2G1VB75"/>
<dbReference type="InterPro" id="IPR009597">
    <property type="entry name" value="DUF1206"/>
</dbReference>
<feature type="transmembrane region" description="Helical" evidence="1">
    <location>
        <begin position="27"/>
        <end position="48"/>
    </location>
</feature>
<keyword evidence="1" id="KW-0472">Membrane</keyword>
<dbReference type="Proteomes" id="UP000229044">
    <property type="component" value="Unassembled WGS sequence"/>
</dbReference>
<evidence type="ECO:0000313" key="3">
    <source>
        <dbReference type="EMBL" id="PHQ24005.1"/>
    </source>
</evidence>
<dbReference type="EMBL" id="NTFI01000006">
    <property type="protein sequence ID" value="PHQ24005.1"/>
    <property type="molecule type" value="Genomic_DNA"/>
</dbReference>
<protein>
    <recommendedName>
        <fullName evidence="2">DUF1206 domain-containing protein</fullName>
    </recommendedName>
</protein>
<name>A0A2G1VB75_9GAMM</name>
<keyword evidence="4" id="KW-1185">Reference proteome</keyword>
<accession>A0A2G1VB75</accession>
<evidence type="ECO:0000313" key="4">
    <source>
        <dbReference type="Proteomes" id="UP000229044"/>
    </source>
</evidence>
<organism evidence="3 4">
    <name type="scientific">Marinobacter guineae</name>
    <dbReference type="NCBI Taxonomy" id="432303"/>
    <lineage>
        <taxon>Bacteria</taxon>
        <taxon>Pseudomonadati</taxon>
        <taxon>Pseudomonadota</taxon>
        <taxon>Gammaproteobacteria</taxon>
        <taxon>Pseudomonadales</taxon>
        <taxon>Marinobacteraceae</taxon>
        <taxon>Marinobacter</taxon>
    </lineage>
</organism>
<comment type="caution">
    <text evidence="3">The sequence shown here is derived from an EMBL/GenBank/DDBJ whole genome shotgun (WGS) entry which is preliminary data.</text>
</comment>
<gene>
    <name evidence="3" type="ORF">CLH62_17945</name>
</gene>
<dbReference type="RefSeq" id="WP_099619580.1">
    <property type="nucleotide sequence ID" value="NZ_KZ319342.1"/>
</dbReference>
<reference evidence="3 4" key="1">
    <citation type="submission" date="2017-09" db="EMBL/GenBank/DDBJ databases">
        <title>The draft genome sequences of Marinobacter guineae M3B.</title>
        <authorList>
            <person name="Cao J."/>
        </authorList>
    </citation>
    <scope>NUCLEOTIDE SEQUENCE [LARGE SCALE GENOMIC DNA]</scope>
    <source>
        <strain evidence="3 4">M3B</strain>
    </source>
</reference>